<reference evidence="2 3" key="2">
    <citation type="submission" date="2017-09" db="EMBL/GenBank/DDBJ databases">
        <title>Extensive intraspecific genome diversity in a model arbuscular mycorrhizal fungus.</title>
        <authorList>
            <person name="Chen E.C."/>
            <person name="Morin E."/>
            <person name="Beaudet D."/>
            <person name="Noel J."/>
            <person name="Ndikumana S."/>
            <person name="Charron P."/>
            <person name="St-Onge C."/>
            <person name="Giorgi J."/>
            <person name="Grigoriev I.V."/>
            <person name="Roux C."/>
            <person name="Martin F.M."/>
            <person name="Corradi N."/>
        </authorList>
    </citation>
    <scope>NUCLEOTIDE SEQUENCE [LARGE SCALE GENOMIC DNA]</scope>
    <source>
        <strain evidence="2 3">A5</strain>
    </source>
</reference>
<comment type="caution">
    <text evidence="2">The sequence shown here is derived from an EMBL/GenBank/DDBJ whole genome shotgun (WGS) entry which is preliminary data.</text>
</comment>
<organism evidence="2 3">
    <name type="scientific">Rhizophagus irregularis</name>
    <dbReference type="NCBI Taxonomy" id="588596"/>
    <lineage>
        <taxon>Eukaryota</taxon>
        <taxon>Fungi</taxon>
        <taxon>Fungi incertae sedis</taxon>
        <taxon>Mucoromycota</taxon>
        <taxon>Glomeromycotina</taxon>
        <taxon>Glomeromycetes</taxon>
        <taxon>Glomerales</taxon>
        <taxon>Glomeraceae</taxon>
        <taxon>Rhizophagus</taxon>
    </lineage>
</organism>
<dbReference type="VEuPathDB" id="FungiDB:RhiirA1_442887"/>
<dbReference type="VEuPathDB" id="FungiDB:FUN_022508"/>
<feature type="transmembrane region" description="Helical" evidence="1">
    <location>
        <begin position="326"/>
        <end position="347"/>
    </location>
</feature>
<dbReference type="AlphaFoldDB" id="A0A2N0PRW7"/>
<feature type="transmembrane region" description="Helical" evidence="1">
    <location>
        <begin position="456"/>
        <end position="474"/>
    </location>
</feature>
<keyword evidence="1" id="KW-1133">Transmembrane helix</keyword>
<protein>
    <submittedName>
        <fullName evidence="2">Uncharacterized protein</fullName>
    </submittedName>
</protein>
<dbReference type="Proteomes" id="UP000232722">
    <property type="component" value="Unassembled WGS sequence"/>
</dbReference>
<keyword evidence="1" id="KW-0472">Membrane</keyword>
<reference evidence="2 3" key="1">
    <citation type="submission" date="2016-04" db="EMBL/GenBank/DDBJ databases">
        <title>Genome analyses suggest a sexual origin of heterokaryosis in a supposedly ancient asexual fungus.</title>
        <authorList>
            <person name="Ropars J."/>
            <person name="Sedzielewska K."/>
            <person name="Noel J."/>
            <person name="Charron P."/>
            <person name="Farinelli L."/>
            <person name="Marton T."/>
            <person name="Kruger M."/>
            <person name="Pelin A."/>
            <person name="Brachmann A."/>
            <person name="Corradi N."/>
        </authorList>
    </citation>
    <scope>NUCLEOTIDE SEQUENCE [LARGE SCALE GENOMIC DNA]</scope>
    <source>
        <strain evidence="2 3">A5</strain>
    </source>
</reference>
<proteinExistence type="predicted"/>
<dbReference type="VEuPathDB" id="FungiDB:RhiirFUN_025552"/>
<evidence type="ECO:0000313" key="2">
    <source>
        <dbReference type="EMBL" id="PKC09526.1"/>
    </source>
</evidence>
<keyword evidence="1" id="KW-0812">Transmembrane</keyword>
<accession>A0A2N0PRW7</accession>
<feature type="transmembrane region" description="Helical" evidence="1">
    <location>
        <begin position="249"/>
        <end position="266"/>
    </location>
</feature>
<sequence length="555" mass="63871">MYTGKFHRFITILLLLIIYSSTYCTAKLILFNVNREELGSFDTVNLNSSNFNSYSLNGILKIGEFSEDPTTLPCTLNKPHTQETITVLLIRFDEAMTNRGCSSYSDIIQSNEWLQHIYTVQTTIPVSETKNETRKSLLNSPPIIIFTSMNEDPGIRENYGNIDILSKSESRLALIRVSDAIQISDLEPQISFVKYIPESGPWIRLFQSKEWKIWLIFFEMFYSSVAILTFSSFIFAIKNYKYNYTNPRLWLFIAILSYTFIFLVMLGYDPWPIHLSEFYYEIIFMAGYYILCLCYAIYLFPWIKATRNLTEVVKYNITFVHKLSRIFQGGTVLAILIKTASIIFYLLQFSPKEIKISIMILNVIFITLEVLFCMIVITTFGTFGIIIVFARIHEQKTRRRSRERRPAGSRKSVRKEIFLSGILTILVIISLLFLTFQKVSRLFLPISIKSFWIMRTMNDVSNIFSSLVLITGLYSNTIGKYSHMIYTGSSDENITTSTVSDNSINNVNAIISNDIINYDTNNNDNINVITTTATTSGRNKRSTIEVLFGRNSLGL</sequence>
<feature type="transmembrane region" description="Helical" evidence="1">
    <location>
        <begin position="278"/>
        <end position="300"/>
    </location>
</feature>
<gene>
    <name evidence="2" type="ORF">RhiirA5_398655</name>
</gene>
<name>A0A2N0PRW7_9GLOM</name>
<evidence type="ECO:0000313" key="3">
    <source>
        <dbReference type="Proteomes" id="UP000232722"/>
    </source>
</evidence>
<evidence type="ECO:0000256" key="1">
    <source>
        <dbReference type="SAM" id="Phobius"/>
    </source>
</evidence>
<feature type="transmembrane region" description="Helical" evidence="1">
    <location>
        <begin position="413"/>
        <end position="436"/>
    </location>
</feature>
<feature type="transmembrane region" description="Helical" evidence="1">
    <location>
        <begin position="359"/>
        <end position="392"/>
    </location>
</feature>
<feature type="transmembrane region" description="Helical" evidence="1">
    <location>
        <begin position="213"/>
        <end position="237"/>
    </location>
</feature>
<dbReference type="EMBL" id="LLXJ01000450">
    <property type="protein sequence ID" value="PKC09526.1"/>
    <property type="molecule type" value="Genomic_DNA"/>
</dbReference>